<dbReference type="Gene3D" id="3.30.70.100">
    <property type="match status" value="1"/>
</dbReference>
<dbReference type="PANTHER" id="PTHR37811">
    <property type="entry name" value="BLL5343 PROTEIN"/>
    <property type="match status" value="1"/>
</dbReference>
<dbReference type="SUPFAM" id="SSF54909">
    <property type="entry name" value="Dimeric alpha+beta barrel"/>
    <property type="match status" value="1"/>
</dbReference>
<dbReference type="Pfam" id="PF03992">
    <property type="entry name" value="ABM"/>
    <property type="match status" value="1"/>
</dbReference>
<proteinExistence type="predicted"/>
<accession>A0A383AYZ3</accession>
<dbReference type="InterPro" id="IPR007138">
    <property type="entry name" value="ABM_dom"/>
</dbReference>
<evidence type="ECO:0000259" key="1">
    <source>
        <dbReference type="PROSITE" id="PS51725"/>
    </source>
</evidence>
<dbReference type="AlphaFoldDB" id="A0A383AYZ3"/>
<dbReference type="PANTHER" id="PTHR37811:SF2">
    <property type="entry name" value="ABM DOMAIN-CONTAINING PROTEIN"/>
    <property type="match status" value="1"/>
</dbReference>
<gene>
    <name evidence="2" type="ORF">METZ01_LOCUS465212</name>
</gene>
<feature type="domain" description="ABM" evidence="1">
    <location>
        <begin position="2"/>
        <end position="94"/>
    </location>
</feature>
<dbReference type="InterPro" id="IPR052936">
    <property type="entry name" value="Jasmonate_Hydroxylase-like"/>
</dbReference>
<evidence type="ECO:0000313" key="2">
    <source>
        <dbReference type="EMBL" id="SVE12358.1"/>
    </source>
</evidence>
<protein>
    <recommendedName>
        <fullName evidence="1">ABM domain-containing protein</fullName>
    </recommendedName>
</protein>
<reference evidence="2" key="1">
    <citation type="submission" date="2018-05" db="EMBL/GenBank/DDBJ databases">
        <authorList>
            <person name="Lanie J.A."/>
            <person name="Ng W.-L."/>
            <person name="Kazmierczak K.M."/>
            <person name="Andrzejewski T.M."/>
            <person name="Davidsen T.M."/>
            <person name="Wayne K.J."/>
            <person name="Tettelin H."/>
            <person name="Glass J.I."/>
            <person name="Rusch D."/>
            <person name="Podicherti R."/>
            <person name="Tsui H.-C.T."/>
            <person name="Winkler M.E."/>
        </authorList>
    </citation>
    <scope>NUCLEOTIDE SEQUENCE</scope>
</reference>
<dbReference type="EMBL" id="UINC01195681">
    <property type="protein sequence ID" value="SVE12358.1"/>
    <property type="molecule type" value="Genomic_DNA"/>
</dbReference>
<sequence length="102" mass="11999">MIIVIFEFTVKPGKQDVYFEIAKNMQSEVEKVDGFLGVERFQSTVKDNKFVSVSRWRDEAAVEVWRTQLDHREAQERGKQEIFETYTLRTVNVLRENVKKGA</sequence>
<dbReference type="PROSITE" id="PS51725">
    <property type="entry name" value="ABM"/>
    <property type="match status" value="1"/>
</dbReference>
<dbReference type="InterPro" id="IPR011008">
    <property type="entry name" value="Dimeric_a/b-barrel"/>
</dbReference>
<organism evidence="2">
    <name type="scientific">marine metagenome</name>
    <dbReference type="NCBI Taxonomy" id="408172"/>
    <lineage>
        <taxon>unclassified sequences</taxon>
        <taxon>metagenomes</taxon>
        <taxon>ecological metagenomes</taxon>
    </lineage>
</organism>
<name>A0A383AYZ3_9ZZZZ</name>